<keyword evidence="4 5" id="KW-0472">Membrane</keyword>
<dbReference type="Proteomes" id="UP000287547">
    <property type="component" value="Unassembled WGS sequence"/>
</dbReference>
<organism evidence="6 7">
    <name type="scientific">Kibdelosporangium aridum</name>
    <dbReference type="NCBI Taxonomy" id="2030"/>
    <lineage>
        <taxon>Bacteria</taxon>
        <taxon>Bacillati</taxon>
        <taxon>Actinomycetota</taxon>
        <taxon>Actinomycetes</taxon>
        <taxon>Pseudonocardiales</taxon>
        <taxon>Pseudonocardiaceae</taxon>
        <taxon>Kibdelosporangium</taxon>
    </lineage>
</organism>
<comment type="caution">
    <text evidence="6">The sequence shown here is derived from an EMBL/GenBank/DDBJ whole genome shotgun (WGS) entry which is preliminary data.</text>
</comment>
<keyword evidence="2 5" id="KW-0812">Transmembrane</keyword>
<dbReference type="PANTHER" id="PTHR42723:SF1">
    <property type="entry name" value="CHLOROPHYLL SYNTHASE, CHLOROPLASTIC"/>
    <property type="match status" value="1"/>
</dbReference>
<evidence type="ECO:0000256" key="2">
    <source>
        <dbReference type="ARBA" id="ARBA00022692"/>
    </source>
</evidence>
<evidence type="ECO:0000313" key="6">
    <source>
        <dbReference type="EMBL" id="RSM81921.1"/>
    </source>
</evidence>
<feature type="transmembrane region" description="Helical" evidence="5">
    <location>
        <begin position="51"/>
        <end position="71"/>
    </location>
</feature>
<evidence type="ECO:0000256" key="4">
    <source>
        <dbReference type="ARBA" id="ARBA00023136"/>
    </source>
</evidence>
<evidence type="ECO:0000256" key="5">
    <source>
        <dbReference type="SAM" id="Phobius"/>
    </source>
</evidence>
<reference evidence="6 7" key="1">
    <citation type="submission" date="2018-05" db="EMBL/GenBank/DDBJ databases">
        <title>Evolution of GPA BGCs.</title>
        <authorList>
            <person name="Waglechner N."/>
            <person name="Wright G.D."/>
        </authorList>
    </citation>
    <scope>NUCLEOTIDE SEQUENCE [LARGE SCALE GENOMIC DNA]</scope>
    <source>
        <strain evidence="6 7">A82846</strain>
    </source>
</reference>
<feature type="transmembrane region" description="Helical" evidence="5">
    <location>
        <begin position="92"/>
        <end position="112"/>
    </location>
</feature>
<dbReference type="InterPro" id="IPR000537">
    <property type="entry name" value="UbiA_prenyltransferase"/>
</dbReference>
<feature type="transmembrane region" description="Helical" evidence="5">
    <location>
        <begin position="27"/>
        <end position="45"/>
    </location>
</feature>
<dbReference type="Gene3D" id="1.10.357.140">
    <property type="entry name" value="UbiA prenyltransferase"/>
    <property type="match status" value="1"/>
</dbReference>
<dbReference type="InterPro" id="IPR044878">
    <property type="entry name" value="UbiA_sf"/>
</dbReference>
<feature type="transmembrane region" description="Helical" evidence="5">
    <location>
        <begin position="118"/>
        <end position="135"/>
    </location>
</feature>
<comment type="subcellular location">
    <subcellularLocation>
        <location evidence="1">Membrane</location>
        <topology evidence="1">Multi-pass membrane protein</topology>
    </subcellularLocation>
</comment>
<accession>A0A428Z561</accession>
<evidence type="ECO:0000256" key="3">
    <source>
        <dbReference type="ARBA" id="ARBA00022989"/>
    </source>
</evidence>
<keyword evidence="6" id="KW-0830">Ubiquinone</keyword>
<dbReference type="PANTHER" id="PTHR42723">
    <property type="entry name" value="CHLOROPHYLL SYNTHASE"/>
    <property type="match status" value="1"/>
</dbReference>
<dbReference type="GO" id="GO:0016020">
    <property type="term" value="C:membrane"/>
    <property type="evidence" value="ECO:0007669"/>
    <property type="project" value="UniProtKB-SubCell"/>
</dbReference>
<dbReference type="GO" id="GO:0016765">
    <property type="term" value="F:transferase activity, transferring alkyl or aryl (other than methyl) groups"/>
    <property type="evidence" value="ECO:0007669"/>
    <property type="project" value="InterPro"/>
</dbReference>
<name>A0A428Z561_KIBAR</name>
<dbReference type="EMBL" id="QHKI01000024">
    <property type="protein sequence ID" value="RSM81921.1"/>
    <property type="molecule type" value="Genomic_DNA"/>
</dbReference>
<dbReference type="InterPro" id="IPR050475">
    <property type="entry name" value="Prenyltransferase_related"/>
</dbReference>
<gene>
    <name evidence="6" type="ORF">DMH04_26605</name>
</gene>
<protein>
    <submittedName>
        <fullName evidence="6">Ubiquinone biosynthesis protein UbiA</fullName>
    </submittedName>
</protein>
<evidence type="ECO:0000313" key="7">
    <source>
        <dbReference type="Proteomes" id="UP000287547"/>
    </source>
</evidence>
<evidence type="ECO:0000256" key="1">
    <source>
        <dbReference type="ARBA" id="ARBA00004141"/>
    </source>
</evidence>
<dbReference type="CDD" id="cd13956">
    <property type="entry name" value="PT_UbiA"/>
    <property type="match status" value="1"/>
</dbReference>
<dbReference type="AlphaFoldDB" id="A0A428Z561"/>
<feature type="transmembrane region" description="Helical" evidence="5">
    <location>
        <begin position="218"/>
        <end position="237"/>
    </location>
</feature>
<sequence length="333" mass="35320">MTDKNVQNRPARSSVTAHLETCRPDSLWYVGLVTLAGAFLTGAEVSGWRLAAAWAAVTLGWLASLYGGDYFDRRLDATAKPHRPIPSGRMTPRAAFTGMVTTIVIGLALAVAVNPSNIALVALSLVLGVSYSRFLKARGVWGNLVRGGPTATAFLLGTMAVQTTPPLPPPHLLPIALVFWLHDSASNLVGTLCDVDSDRAGGYMTVPARYGDATALRVLHVLNAAWLVGAVAFPITAGEPENLSAYFGFLAVSVALTVVSTAILVTSDRPISRRTGLRAHEILVVERLVLASGFILLAGRPLTGFALLAATAGLTVLAQSWMRARHQPGRHSW</sequence>
<dbReference type="RefSeq" id="WP_051796262.1">
    <property type="nucleotide sequence ID" value="NZ_QHKI01000024.1"/>
</dbReference>
<feature type="transmembrane region" description="Helical" evidence="5">
    <location>
        <begin position="243"/>
        <end position="265"/>
    </location>
</feature>
<keyword evidence="3 5" id="KW-1133">Transmembrane helix</keyword>
<proteinExistence type="predicted"/>
<dbReference type="OrthoDB" id="2908954at2"/>
<dbReference type="Pfam" id="PF01040">
    <property type="entry name" value="UbiA"/>
    <property type="match status" value="1"/>
</dbReference>